<feature type="chain" id="PRO_5038954773" evidence="3">
    <location>
        <begin position="22"/>
        <end position="578"/>
    </location>
</feature>
<sequence>MDKKITGIVAALLAVCTLTTAYSVLSSKQGDSAVHLNTGRTGTGSSSTGSVYSAYMERFFDPDKVIEIRISIPEADYQDMLQNPAEEEYKEAQVVIDGLKTKSVGIRTKGNSSLNSVLKSNSDRYSFKIDFDHYIEGQSLSGLTKLNLNNGWGDASCMREYLSYSLLKEMNVPVPAYCYANLYINNHPAGLYLAVEGVEEAYAERYFGQDHGTLYKPYGDRGKGNDLVYSDDNIESYSGLQAVTALKEGSNEALVKMIKALDEGGDLETYLNIDEILRYFAVNTVLVNMDSYQGQFTHNYYLYEENGVFSFLPWDYNLSFGGFGGGTALSIDQPVSGTSLDQRPLLGKLLEVQAYKDVYHQYMKAFIQGPFALEKITAKIEKTADLIRPYVASDPTKFYTLEQFEQAIGEGSSQEPITDSKTTSRGGFGAGKNMPGSGDLIGLVAFIRDRIDNVSKQLSGELPSSGTTEDAAGENAGGLQPPLTRQGQQAQWGQRAEQGLQGIHPDIRQDQGMQPPGNMPEGMDYKQKIPGINWQEAPGQNSNNRWINRREDYLIGGAAFVLIILSLAILKKRNKHSI</sequence>
<dbReference type="Proteomes" id="UP000430508">
    <property type="component" value="Chromosome"/>
</dbReference>
<keyword evidence="3" id="KW-0732">Signal</keyword>
<gene>
    <name evidence="4" type="ORF">GQ588_00775</name>
</gene>
<dbReference type="Pfam" id="PF08757">
    <property type="entry name" value="CotH"/>
    <property type="match status" value="1"/>
</dbReference>
<feature type="transmembrane region" description="Helical" evidence="2">
    <location>
        <begin position="553"/>
        <end position="570"/>
    </location>
</feature>
<evidence type="ECO:0000313" key="5">
    <source>
        <dbReference type="Proteomes" id="UP000430508"/>
    </source>
</evidence>
<evidence type="ECO:0000256" key="1">
    <source>
        <dbReference type="SAM" id="MobiDB-lite"/>
    </source>
</evidence>
<keyword evidence="2" id="KW-0812">Transmembrane</keyword>
<protein>
    <submittedName>
        <fullName evidence="4">Cellulosomal protein</fullName>
    </submittedName>
</protein>
<keyword evidence="2" id="KW-1133">Transmembrane helix</keyword>
<feature type="region of interest" description="Disordered" evidence="1">
    <location>
        <begin position="409"/>
        <end position="433"/>
    </location>
</feature>
<dbReference type="EMBL" id="CP046996">
    <property type="protein sequence ID" value="QGZ99307.1"/>
    <property type="molecule type" value="Genomic_DNA"/>
</dbReference>
<keyword evidence="2" id="KW-0472">Membrane</keyword>
<feature type="compositionally biased region" description="Polar residues" evidence="1">
    <location>
        <begin position="457"/>
        <end position="468"/>
    </location>
</feature>
<feature type="compositionally biased region" description="Polar residues" evidence="1">
    <location>
        <begin position="411"/>
        <end position="425"/>
    </location>
</feature>
<dbReference type="PANTHER" id="PTHR40050">
    <property type="entry name" value="INNER SPORE COAT PROTEIN H"/>
    <property type="match status" value="1"/>
</dbReference>
<feature type="region of interest" description="Disordered" evidence="1">
    <location>
        <begin position="506"/>
        <end position="525"/>
    </location>
</feature>
<accession>A0A857DF90</accession>
<proteinExistence type="predicted"/>
<dbReference type="RefSeq" id="WP_019224879.1">
    <property type="nucleotide sequence ID" value="NZ_CP046996.1"/>
</dbReference>
<dbReference type="AlphaFoldDB" id="A0A857DF90"/>
<feature type="compositionally biased region" description="Low complexity" evidence="1">
    <location>
        <begin position="485"/>
        <end position="497"/>
    </location>
</feature>
<evidence type="ECO:0000313" key="4">
    <source>
        <dbReference type="EMBL" id="QGZ99307.1"/>
    </source>
</evidence>
<dbReference type="InterPro" id="IPR014867">
    <property type="entry name" value="Spore_coat_CotH_CotH2/3/7"/>
</dbReference>
<dbReference type="PANTHER" id="PTHR40050:SF1">
    <property type="entry name" value="INNER SPORE COAT PROTEIN H"/>
    <property type="match status" value="1"/>
</dbReference>
<feature type="signal peptide" evidence="3">
    <location>
        <begin position="1"/>
        <end position="21"/>
    </location>
</feature>
<reference evidence="4 5" key="1">
    <citation type="submission" date="2019-12" db="EMBL/GenBank/DDBJ databases">
        <title>Sequence classification of anaerobic respiratory reductive dehalogenases: First we see many, then we see few.</title>
        <authorList>
            <person name="Molenda O."/>
            <person name="Puentes Jacome L.A."/>
            <person name="Cao X."/>
            <person name="Nesbo C.L."/>
            <person name="Tang S."/>
            <person name="Morson N."/>
            <person name="Patron J."/>
            <person name="Lomheim L."/>
            <person name="Wishart D.S."/>
            <person name="Edwards E.A."/>
        </authorList>
    </citation>
    <scope>NUCLEOTIDE SEQUENCE [LARGE SCALE GENOMIC DNA]</scope>
    <source>
        <strain evidence="4 5">12DCA</strain>
    </source>
</reference>
<feature type="region of interest" description="Disordered" evidence="1">
    <location>
        <begin position="457"/>
        <end position="497"/>
    </location>
</feature>
<name>A0A857DF90_9FIRM</name>
<evidence type="ECO:0000256" key="3">
    <source>
        <dbReference type="SAM" id="SignalP"/>
    </source>
</evidence>
<evidence type="ECO:0000256" key="2">
    <source>
        <dbReference type="SAM" id="Phobius"/>
    </source>
</evidence>
<organism evidence="4 5">
    <name type="scientific">Dehalobacter restrictus</name>
    <dbReference type="NCBI Taxonomy" id="55583"/>
    <lineage>
        <taxon>Bacteria</taxon>
        <taxon>Bacillati</taxon>
        <taxon>Bacillota</taxon>
        <taxon>Clostridia</taxon>
        <taxon>Eubacteriales</taxon>
        <taxon>Desulfitobacteriaceae</taxon>
        <taxon>Dehalobacter</taxon>
    </lineage>
</organism>